<dbReference type="InterPro" id="IPR008514">
    <property type="entry name" value="T6SS_Hcp"/>
</dbReference>
<dbReference type="EMBL" id="CADCTK010000745">
    <property type="protein sequence ID" value="CAA9278613.1"/>
    <property type="molecule type" value="Genomic_DNA"/>
</dbReference>
<evidence type="ECO:0008006" key="2">
    <source>
        <dbReference type="Google" id="ProtNLM"/>
    </source>
</evidence>
<dbReference type="InterPro" id="IPR036624">
    <property type="entry name" value="Hcp1-lik_sf"/>
</dbReference>
<evidence type="ECO:0000313" key="1">
    <source>
        <dbReference type="EMBL" id="CAA9278613.1"/>
    </source>
</evidence>
<name>A0A6J4JET5_9CHLR</name>
<dbReference type="SUPFAM" id="SSF141452">
    <property type="entry name" value="Hcp1-like"/>
    <property type="match status" value="1"/>
</dbReference>
<dbReference type="NCBIfam" id="TIGR03344">
    <property type="entry name" value="VI_effect_Hcp1"/>
    <property type="match status" value="1"/>
</dbReference>
<sequence>MAYQFYVSIKGTKQGMFRGESLREQYKDKIPGLRFAYEVKSPRDVASGLASGKHQHSFVAMTKQWGAATPQIFQACVTNELLPSVLFEFMHTSPEGVEEVYHTVKLTNASIAGIRQHIGDVDATAPAGQIDPNELETISFAFQTIEIENRTGKTAASDNWSAGRG</sequence>
<organism evidence="1">
    <name type="scientific">uncultured Chloroflexia bacterium</name>
    <dbReference type="NCBI Taxonomy" id="1672391"/>
    <lineage>
        <taxon>Bacteria</taxon>
        <taxon>Bacillati</taxon>
        <taxon>Chloroflexota</taxon>
        <taxon>Chloroflexia</taxon>
        <taxon>environmental samples</taxon>
    </lineage>
</organism>
<dbReference type="Pfam" id="PF05638">
    <property type="entry name" value="T6SS_HCP"/>
    <property type="match status" value="1"/>
</dbReference>
<protein>
    <recommendedName>
        <fullName evidence="2">Type VI secretion system tube protein Hcp</fullName>
    </recommendedName>
</protein>
<accession>A0A6J4JET5</accession>
<reference evidence="1" key="1">
    <citation type="submission" date="2020-02" db="EMBL/GenBank/DDBJ databases">
        <authorList>
            <person name="Meier V. D."/>
        </authorList>
    </citation>
    <scope>NUCLEOTIDE SEQUENCE</scope>
    <source>
        <strain evidence="1">AVDCRST_MAG26</strain>
    </source>
</reference>
<dbReference type="Gene3D" id="2.30.110.20">
    <property type="entry name" value="Hcp1-like"/>
    <property type="match status" value="1"/>
</dbReference>
<gene>
    <name evidence="1" type="ORF">AVDCRST_MAG26-3216</name>
</gene>
<dbReference type="AlphaFoldDB" id="A0A6J4JET5"/>
<proteinExistence type="predicted"/>